<accession>A0ABP9MLM1</accession>
<evidence type="ECO:0000313" key="2">
    <source>
        <dbReference type="EMBL" id="GAA5097755.1"/>
    </source>
</evidence>
<keyword evidence="1" id="KW-0472">Membrane</keyword>
<sequence>MMRAFILGMILTGIALVFFNVIMHKKSEVKMEIVQVDDVIVDPDKIPKFSEQNTPKQSIKYNGTYEGMLPCADCKGTKITLNLTDGHYSQTVTRIGVASNLDEFHTGLYQWDETGEKFQIDSPAKSKYQFKDGNLQQLNMNGVGCLSVDGNSFVLYKVE</sequence>
<proteinExistence type="predicted"/>
<feature type="transmembrane region" description="Helical" evidence="1">
    <location>
        <begin position="6"/>
        <end position="23"/>
    </location>
</feature>
<keyword evidence="3" id="KW-1185">Reference proteome</keyword>
<comment type="caution">
    <text evidence="2">The sequence shown here is derived from an EMBL/GenBank/DDBJ whole genome shotgun (WGS) entry which is preliminary data.</text>
</comment>
<dbReference type="Gene3D" id="2.40.128.640">
    <property type="match status" value="1"/>
</dbReference>
<keyword evidence="1" id="KW-1133">Transmembrane helix</keyword>
<gene>
    <name evidence="2" type="ORF">GCM10023338_09430</name>
</gene>
<protein>
    <recommendedName>
        <fullName evidence="4">Copper resistance protein NlpE</fullName>
    </recommendedName>
</protein>
<evidence type="ECO:0008006" key="4">
    <source>
        <dbReference type="Google" id="ProtNLM"/>
    </source>
</evidence>
<evidence type="ECO:0000313" key="3">
    <source>
        <dbReference type="Proteomes" id="UP001500631"/>
    </source>
</evidence>
<name>A0ABP9MLM1_9GAMM</name>
<evidence type="ECO:0000256" key="1">
    <source>
        <dbReference type="SAM" id="Phobius"/>
    </source>
</evidence>
<organism evidence="2 3">
    <name type="scientific">Wohlfahrtiimonas larvae</name>
    <dbReference type="NCBI Taxonomy" id="1157986"/>
    <lineage>
        <taxon>Bacteria</taxon>
        <taxon>Pseudomonadati</taxon>
        <taxon>Pseudomonadota</taxon>
        <taxon>Gammaproteobacteria</taxon>
        <taxon>Cardiobacteriales</taxon>
        <taxon>Ignatzschineriaceae</taxon>
        <taxon>Wohlfahrtiimonas</taxon>
    </lineage>
</organism>
<dbReference type="Proteomes" id="UP001500631">
    <property type="component" value="Unassembled WGS sequence"/>
</dbReference>
<dbReference type="Pfam" id="PF04170">
    <property type="entry name" value="NlpE"/>
    <property type="match status" value="1"/>
</dbReference>
<dbReference type="RefSeq" id="WP_077925248.1">
    <property type="nucleotide sequence ID" value="NZ_BAABKE010000003.1"/>
</dbReference>
<dbReference type="InterPro" id="IPR007298">
    <property type="entry name" value="Cu-R_lipoprotein_NlpE"/>
</dbReference>
<dbReference type="EMBL" id="BAABKE010000003">
    <property type="protein sequence ID" value="GAA5097755.1"/>
    <property type="molecule type" value="Genomic_DNA"/>
</dbReference>
<keyword evidence="1" id="KW-0812">Transmembrane</keyword>
<reference evidence="3" key="1">
    <citation type="journal article" date="2019" name="Int. J. Syst. Evol. Microbiol.">
        <title>The Global Catalogue of Microorganisms (GCM) 10K type strain sequencing project: providing services to taxonomists for standard genome sequencing and annotation.</title>
        <authorList>
            <consortium name="The Broad Institute Genomics Platform"/>
            <consortium name="The Broad Institute Genome Sequencing Center for Infectious Disease"/>
            <person name="Wu L."/>
            <person name="Ma J."/>
        </authorList>
    </citation>
    <scope>NUCLEOTIDE SEQUENCE [LARGE SCALE GENOMIC DNA]</scope>
    <source>
        <strain evidence="3">JCM 18424</strain>
    </source>
</reference>